<name>A0A0H2WB67_BURMA</name>
<dbReference type="HOGENOM" id="CLU_1999628_0_0_4"/>
<protein>
    <submittedName>
        <fullName evidence="1">Uncharacterized protein</fullName>
    </submittedName>
</protein>
<organism evidence="1 2">
    <name type="scientific">Burkholderia mallei (strain ATCC 23344)</name>
    <dbReference type="NCBI Taxonomy" id="243160"/>
    <lineage>
        <taxon>Bacteria</taxon>
        <taxon>Pseudomonadati</taxon>
        <taxon>Pseudomonadota</taxon>
        <taxon>Betaproteobacteria</taxon>
        <taxon>Burkholderiales</taxon>
        <taxon>Burkholderiaceae</taxon>
        <taxon>Burkholderia</taxon>
        <taxon>pseudomallei group</taxon>
    </lineage>
</organism>
<dbReference type="AlphaFoldDB" id="A0A0H2WB67"/>
<evidence type="ECO:0000313" key="2">
    <source>
        <dbReference type="Proteomes" id="UP000006693"/>
    </source>
</evidence>
<accession>A0A0H2WB67</accession>
<gene>
    <name evidence="1" type="ordered locus">BMAA0377</name>
</gene>
<dbReference type="EMBL" id="CP000011">
    <property type="protein sequence ID" value="AAU45912.1"/>
    <property type="molecule type" value="Genomic_DNA"/>
</dbReference>
<dbReference type="Proteomes" id="UP000006693">
    <property type="component" value="Chromosome 2"/>
</dbReference>
<evidence type="ECO:0000313" key="1">
    <source>
        <dbReference type="EMBL" id="AAU45912.1"/>
    </source>
</evidence>
<proteinExistence type="predicted"/>
<sequence>MPGLRDDRAAWAAGGEAVGRFGFASPASRRCRLACVYFRVLLRSPIRNMGDACVQPAYCLRIDGRARKAARCAAAFARAAAVIRAALPGASSSDAFACATPDGNRSALVRAEIDGVGTRAGSYR</sequence>
<reference evidence="1 2" key="1">
    <citation type="journal article" date="2004" name="Proc. Natl. Acad. Sci. U.S.A.">
        <title>Structural flexibility in the Burkholderia mallei genome.</title>
        <authorList>
            <person name="Nierman W.C."/>
            <person name="DeShazer D."/>
            <person name="Kim H.S."/>
            <person name="Tettelin H."/>
            <person name="Nelson K.E."/>
            <person name="Feldblyum T."/>
            <person name="Ulrich R.L."/>
            <person name="Ronning C.M."/>
            <person name="Brinkac L.M."/>
            <person name="Daugherty S.C."/>
            <person name="Davidsen T.D."/>
            <person name="Deboy R.T."/>
            <person name="Dimitrov G."/>
            <person name="Dodson R.J."/>
            <person name="Durkin A.S."/>
            <person name="Gwinn M.L."/>
            <person name="Haft D.H."/>
            <person name="Khouri H."/>
            <person name="Kolonay J.F."/>
            <person name="Madupu R."/>
            <person name="Mohammoud Y."/>
            <person name="Nelson W.C."/>
            <person name="Radune D."/>
            <person name="Romero C.M."/>
            <person name="Sarria S."/>
            <person name="Selengut J."/>
            <person name="Shamblin C."/>
            <person name="Sullivan S.A."/>
            <person name="White O."/>
            <person name="Yu Y."/>
            <person name="Zafar N."/>
            <person name="Zhou L."/>
            <person name="Fraser C.M."/>
        </authorList>
    </citation>
    <scope>NUCLEOTIDE SEQUENCE [LARGE SCALE GENOMIC DNA]</scope>
    <source>
        <strain evidence="1 2">ATCC 23344</strain>
    </source>
</reference>
<dbReference type="KEGG" id="bma:BMAA0377"/>
<keyword evidence="2" id="KW-1185">Reference proteome</keyword>